<dbReference type="Proteomes" id="UP000629468">
    <property type="component" value="Unassembled WGS sequence"/>
</dbReference>
<feature type="compositionally biased region" description="Polar residues" evidence="1">
    <location>
        <begin position="271"/>
        <end position="291"/>
    </location>
</feature>
<dbReference type="OMA" id="RESKSFM"/>
<protein>
    <submittedName>
        <fullName evidence="2">Uncharacterized protein</fullName>
    </submittedName>
</protein>
<accession>A0A8H7F2Q5</accession>
<comment type="caution">
    <text evidence="2">The sequence shown here is derived from an EMBL/GenBank/DDBJ whole genome shotgun (WGS) entry which is preliminary data.</text>
</comment>
<reference evidence="2 3" key="1">
    <citation type="journal article" name="Sci. Rep.">
        <title>Telomere-to-telomere assembled and centromere annotated genomes of the two main subspecies of the button mushroom Agaricus bisporus reveal especially polymorphic chromosome ends.</title>
        <authorList>
            <person name="Sonnenberg A.S.M."/>
            <person name="Sedaghat-Telgerd N."/>
            <person name="Lavrijssen B."/>
            <person name="Ohm R.A."/>
            <person name="Hendrickx P.M."/>
            <person name="Scholtmeijer K."/>
            <person name="Baars J.J.P."/>
            <person name="van Peer A."/>
        </authorList>
    </citation>
    <scope>NUCLEOTIDE SEQUENCE [LARGE SCALE GENOMIC DNA]</scope>
    <source>
        <strain evidence="2 3">H119_p4</strain>
    </source>
</reference>
<sequence>MPFNPFDIDSPPQSYRVLPPTAEAGDIGAAPCRARQLPHHPTASSQLSSRRFNMHSQPSGLPLWEYKPIFGLIHSLGVCSVCSAYASHVATSINQADASIIKAMKTGHEHQDILFMDGFGEGMRHKSSSNLEVTHLKEELNTTKHAFEDCVAENELLRSELDQVKLKLFHIKEESRQIRHSLLSQSSPIPSLSPPSLSSSHGTRSPGSSIGSSMELQQNINEDMNRPQSKQLMVPLTTEQEGTFSHPARQLSTTYASVVSDVPQIPHTYNITSQPSPNATPSISRTSNAQPLSRDHPYIKYPRTMKELKDLMDLAHEQTAEGVAALSIVKSVCSRAHGTPRESKSFMQRWVLMNWKNPYAATTASAASMGAKANPRIDDSVDVWFDYLCTHPHSWPKGVRKDAIGRPVMSDLIANRAVARMRPTESAAMRNDFISHVTDMFAVPGMYQHLLERNNFTVAREVTYNTFSGIVTPDTIARHFADSGFMPEDAEHNFEPWAKYYKEC</sequence>
<feature type="compositionally biased region" description="Low complexity" evidence="1">
    <location>
        <begin position="182"/>
        <end position="209"/>
    </location>
</feature>
<evidence type="ECO:0000313" key="3">
    <source>
        <dbReference type="Proteomes" id="UP000629468"/>
    </source>
</evidence>
<name>A0A8H7F2Q5_AGABI</name>
<gene>
    <name evidence="2" type="ORF">Agabi119p4_5857</name>
</gene>
<evidence type="ECO:0000313" key="2">
    <source>
        <dbReference type="EMBL" id="KAF7773690.1"/>
    </source>
</evidence>
<organism evidence="2 3">
    <name type="scientific">Agaricus bisporus var. burnettii</name>
    <dbReference type="NCBI Taxonomy" id="192524"/>
    <lineage>
        <taxon>Eukaryota</taxon>
        <taxon>Fungi</taxon>
        <taxon>Dikarya</taxon>
        <taxon>Basidiomycota</taxon>
        <taxon>Agaricomycotina</taxon>
        <taxon>Agaricomycetes</taxon>
        <taxon>Agaricomycetidae</taxon>
        <taxon>Agaricales</taxon>
        <taxon>Agaricineae</taxon>
        <taxon>Agaricaceae</taxon>
        <taxon>Agaricus</taxon>
    </lineage>
</organism>
<dbReference type="EMBL" id="JABXXO010000007">
    <property type="protein sequence ID" value="KAF7773690.1"/>
    <property type="molecule type" value="Genomic_DNA"/>
</dbReference>
<evidence type="ECO:0000256" key="1">
    <source>
        <dbReference type="SAM" id="MobiDB-lite"/>
    </source>
</evidence>
<feature type="region of interest" description="Disordered" evidence="1">
    <location>
        <begin position="182"/>
        <end position="213"/>
    </location>
</feature>
<feature type="region of interest" description="Disordered" evidence="1">
    <location>
        <begin position="271"/>
        <end position="296"/>
    </location>
</feature>
<proteinExistence type="predicted"/>
<dbReference type="AlphaFoldDB" id="A0A8H7F2Q5"/>